<dbReference type="EMBL" id="JYDO01000103">
    <property type="protein sequence ID" value="KRZ71061.1"/>
    <property type="molecule type" value="Genomic_DNA"/>
</dbReference>
<sequence>MSKMFPLLKCKHPSSVLRELQRGCFPVYLDRHCANFRRYLFHQNGIVFDESLQYPLIYRYLAKYYKKGENFENKVFIKNAKTAKSIAQEISKFFKILFFPKNNHNRSGKMTELQRIWSHVA</sequence>
<keyword evidence="2" id="KW-1185">Reference proteome</keyword>
<organism evidence="1 2">
    <name type="scientific">Trichinella papuae</name>
    <dbReference type="NCBI Taxonomy" id="268474"/>
    <lineage>
        <taxon>Eukaryota</taxon>
        <taxon>Metazoa</taxon>
        <taxon>Ecdysozoa</taxon>
        <taxon>Nematoda</taxon>
        <taxon>Enoplea</taxon>
        <taxon>Dorylaimia</taxon>
        <taxon>Trichinellida</taxon>
        <taxon>Trichinellidae</taxon>
        <taxon>Trichinella</taxon>
    </lineage>
</organism>
<dbReference type="Proteomes" id="UP000054843">
    <property type="component" value="Unassembled WGS sequence"/>
</dbReference>
<reference evidence="1 2" key="1">
    <citation type="submission" date="2015-01" db="EMBL/GenBank/DDBJ databases">
        <title>Evolution of Trichinella species and genotypes.</title>
        <authorList>
            <person name="Korhonen P.K."/>
            <person name="Edoardo P."/>
            <person name="Giuseppe L.R."/>
            <person name="Gasser R.B."/>
        </authorList>
    </citation>
    <scope>NUCLEOTIDE SEQUENCE [LARGE SCALE GENOMIC DNA]</scope>
    <source>
        <strain evidence="1">ISS1980</strain>
    </source>
</reference>
<accession>A0A0V1MHH6</accession>
<evidence type="ECO:0000313" key="1">
    <source>
        <dbReference type="EMBL" id="KRZ71061.1"/>
    </source>
</evidence>
<comment type="caution">
    <text evidence="1">The sequence shown here is derived from an EMBL/GenBank/DDBJ whole genome shotgun (WGS) entry which is preliminary data.</text>
</comment>
<gene>
    <name evidence="1" type="ORF">T10_13344</name>
</gene>
<protein>
    <submittedName>
        <fullName evidence="1">Uncharacterized protein</fullName>
    </submittedName>
</protein>
<evidence type="ECO:0000313" key="2">
    <source>
        <dbReference type="Proteomes" id="UP000054843"/>
    </source>
</evidence>
<proteinExistence type="predicted"/>
<name>A0A0V1MHH6_9BILA</name>
<dbReference type="AlphaFoldDB" id="A0A0V1MHH6"/>